<organism evidence="2 3">
    <name type="scientific">Rhizoclosmatium globosum</name>
    <dbReference type="NCBI Taxonomy" id="329046"/>
    <lineage>
        <taxon>Eukaryota</taxon>
        <taxon>Fungi</taxon>
        <taxon>Fungi incertae sedis</taxon>
        <taxon>Chytridiomycota</taxon>
        <taxon>Chytridiomycota incertae sedis</taxon>
        <taxon>Chytridiomycetes</taxon>
        <taxon>Chytridiales</taxon>
        <taxon>Chytriomycetaceae</taxon>
        <taxon>Rhizoclosmatium</taxon>
    </lineage>
</organism>
<keyword evidence="1" id="KW-0804">Transcription</keyword>
<keyword evidence="1" id="KW-0539">Nucleus</keyword>
<evidence type="ECO:0000313" key="2">
    <source>
        <dbReference type="EMBL" id="ORY48276.1"/>
    </source>
</evidence>
<accession>A0A1Y2CMW1</accession>
<comment type="function">
    <text evidence="1">Component of the Mediator complex, a coactivator involved in the regulated transcription of nearly all RNA polymerase II-dependent genes. Mediator functions as a bridge to convey information from gene-specific regulatory proteins to the basal RNA polymerase II transcription machinery. Mediator is recruited to promoters by direct interactions with regulatory proteins and serves as a scaffold for the assembly of a functional preinitiation complex with RNA polymerase II and the general transcription factors.</text>
</comment>
<keyword evidence="3" id="KW-1185">Reference proteome</keyword>
<dbReference type="Proteomes" id="UP000193642">
    <property type="component" value="Unassembled WGS sequence"/>
</dbReference>
<dbReference type="EMBL" id="MCGO01000012">
    <property type="protein sequence ID" value="ORY48276.1"/>
    <property type="molecule type" value="Genomic_DNA"/>
</dbReference>
<evidence type="ECO:0000313" key="3">
    <source>
        <dbReference type="Proteomes" id="UP000193642"/>
    </source>
</evidence>
<protein>
    <recommendedName>
        <fullName evidence="1">Mediator of RNA polymerase II transcription subunit 17</fullName>
    </recommendedName>
    <alternativeName>
        <fullName evidence="1">Mediator complex subunit 17</fullName>
    </alternativeName>
</protein>
<dbReference type="AlphaFoldDB" id="A0A1Y2CMW1"/>
<proteinExistence type="inferred from homology"/>
<dbReference type="OrthoDB" id="10251234at2759"/>
<keyword evidence="1" id="KW-0010">Activator</keyword>
<comment type="caution">
    <text evidence="2">The sequence shown here is derived from an EMBL/GenBank/DDBJ whole genome shotgun (WGS) entry which is preliminary data.</text>
</comment>
<evidence type="ECO:0000256" key="1">
    <source>
        <dbReference type="RuleBase" id="RU364140"/>
    </source>
</evidence>
<sequence length="491" mass="55504">MKDRIFYAREEVRYAIEILTKLETPEHVAHHTHLPHYPHQPPPPIHANLDIPIINISMTVKPPATSIPKQIEAIRGTLAAKKMHLRQISQLLEETSTRFQQTLLNETKFYQSVAVGQLRPHNWILHSKEERSGRGIFVDYGLSKGLLVVWEDMHLRIMSYTAGSTSTEITEAYFTWSSSTAATSSSTTASTPATAKITLKYAHGAPRLTTLTYKSQKSLPPLQNTHLSTYTKLQRALATAKQYAFETELFREISRAAVVLPGAKVSATSVEFPAPNLRLEFGKPSVVGAVNLDVRDGDSRAGFLLVSLKKGLRRCHRANSARFLGVDGIRMWEEGVYKKRVQRAQKNAKRRVVEEEKGEEEEEVLPGFILHSTLSVCQYLEAVDSISEALEQICARLREMDWGESASWWGELDVTTERQVFATEGKTTWDIRVFGRCVTRVSVHKSGLICVELECDEIDEGSRKLKKHKVKDVDMMKEYVEQDVRRAVDAF</sequence>
<comment type="subcellular location">
    <subcellularLocation>
        <location evidence="1">Nucleus</location>
    </subcellularLocation>
</comment>
<reference evidence="2 3" key="1">
    <citation type="submission" date="2016-07" db="EMBL/GenBank/DDBJ databases">
        <title>Pervasive Adenine N6-methylation of Active Genes in Fungi.</title>
        <authorList>
            <consortium name="DOE Joint Genome Institute"/>
            <person name="Mondo S.J."/>
            <person name="Dannebaum R.O."/>
            <person name="Kuo R.C."/>
            <person name="Labutti K."/>
            <person name="Haridas S."/>
            <person name="Kuo A."/>
            <person name="Salamov A."/>
            <person name="Ahrendt S.R."/>
            <person name="Lipzen A."/>
            <person name="Sullivan W."/>
            <person name="Andreopoulos W.B."/>
            <person name="Clum A."/>
            <person name="Lindquist E."/>
            <person name="Daum C."/>
            <person name="Ramamoorthy G.K."/>
            <person name="Gryganskyi A."/>
            <person name="Culley D."/>
            <person name="Magnuson J.K."/>
            <person name="James T.Y."/>
            <person name="O'Malley M.A."/>
            <person name="Stajich J.E."/>
            <person name="Spatafora J.W."/>
            <person name="Visel A."/>
            <person name="Grigoriev I.V."/>
        </authorList>
    </citation>
    <scope>NUCLEOTIDE SEQUENCE [LARGE SCALE GENOMIC DNA]</scope>
    <source>
        <strain evidence="2 3">JEL800</strain>
    </source>
</reference>
<name>A0A1Y2CMW1_9FUNG</name>
<dbReference type="InterPro" id="IPR019313">
    <property type="entry name" value="Mediator_Med17"/>
</dbReference>
<gene>
    <name evidence="1" type="primary">MED17</name>
    <name evidence="2" type="ORF">BCR33DRAFT_763981</name>
</gene>
<comment type="similarity">
    <text evidence="1">Belongs to the Mediator complex subunit 17 family.</text>
</comment>
<dbReference type="Pfam" id="PF10156">
    <property type="entry name" value="Med17"/>
    <property type="match status" value="1"/>
</dbReference>
<keyword evidence="1" id="KW-0805">Transcription regulation</keyword>
<dbReference type="GO" id="GO:0016592">
    <property type="term" value="C:mediator complex"/>
    <property type="evidence" value="ECO:0007669"/>
    <property type="project" value="InterPro"/>
</dbReference>
<comment type="subunit">
    <text evidence="1">Component of the Mediator complex.</text>
</comment>
<dbReference type="GO" id="GO:0003712">
    <property type="term" value="F:transcription coregulator activity"/>
    <property type="evidence" value="ECO:0007669"/>
    <property type="project" value="InterPro"/>
</dbReference>
<dbReference type="GO" id="GO:0006357">
    <property type="term" value="P:regulation of transcription by RNA polymerase II"/>
    <property type="evidence" value="ECO:0007669"/>
    <property type="project" value="InterPro"/>
</dbReference>